<organism evidence="3 4">
    <name type="scientific">Actinomadura macrotermitis</name>
    <dbReference type="NCBI Taxonomy" id="2585200"/>
    <lineage>
        <taxon>Bacteria</taxon>
        <taxon>Bacillati</taxon>
        <taxon>Actinomycetota</taxon>
        <taxon>Actinomycetes</taxon>
        <taxon>Streptosporangiales</taxon>
        <taxon>Thermomonosporaceae</taxon>
        <taxon>Actinomadura</taxon>
    </lineage>
</organism>
<accession>A0A7K0C7U7</accession>
<proteinExistence type="predicted"/>
<reference evidence="3 4" key="1">
    <citation type="submission" date="2019-10" db="EMBL/GenBank/DDBJ databases">
        <title>Actinomadura rubteroloni sp. nov. and Actinomadura macrotermitis sp. nov., isolated from the gut of fungus growing-termite Macrotermes natalensis.</title>
        <authorList>
            <person name="Benndorf R."/>
            <person name="Martin K."/>
            <person name="Kuefner M."/>
            <person name="De Beer W."/>
            <person name="Kaster A.-K."/>
            <person name="Vollmers J."/>
            <person name="Poulsen M."/>
            <person name="Beemelmanns C."/>
        </authorList>
    </citation>
    <scope>NUCLEOTIDE SEQUENCE [LARGE SCALE GENOMIC DNA]</scope>
    <source>
        <strain evidence="3 4">RB68</strain>
    </source>
</reference>
<dbReference type="InterPro" id="IPR000740">
    <property type="entry name" value="GrpE"/>
</dbReference>
<evidence type="ECO:0000256" key="1">
    <source>
        <dbReference type="ARBA" id="ARBA00023186"/>
    </source>
</evidence>
<dbReference type="EMBL" id="WEGH01000006">
    <property type="protein sequence ID" value="MQY09539.1"/>
    <property type="molecule type" value="Genomic_DNA"/>
</dbReference>
<feature type="region of interest" description="Disordered" evidence="2">
    <location>
        <begin position="187"/>
        <end position="215"/>
    </location>
</feature>
<name>A0A7K0C7U7_9ACTN</name>
<dbReference type="AlphaFoldDB" id="A0A7K0C7U7"/>
<dbReference type="Gene3D" id="2.30.22.10">
    <property type="entry name" value="Head domain of nucleotide exchange factor GrpE"/>
    <property type="match status" value="1"/>
</dbReference>
<gene>
    <name evidence="3" type="primary">grpE_2</name>
    <name evidence="3" type="ORF">ACRB68_76650</name>
</gene>
<evidence type="ECO:0000256" key="2">
    <source>
        <dbReference type="SAM" id="MobiDB-lite"/>
    </source>
</evidence>
<dbReference type="GO" id="GO:0006457">
    <property type="term" value="P:protein folding"/>
    <property type="evidence" value="ECO:0007669"/>
    <property type="project" value="InterPro"/>
</dbReference>
<dbReference type="Proteomes" id="UP000487268">
    <property type="component" value="Unassembled WGS sequence"/>
</dbReference>
<protein>
    <submittedName>
        <fullName evidence="3">Protein GrpE</fullName>
    </submittedName>
</protein>
<sequence length="215" mass="22989">MSSDRDRQVSEAPQSGPGSSAAPDPLPAELCAALAALTERLDREHERAAHRETIIDRLHEENQRLRRGELAAMLEPACTTLLRLYDRVRQAGAHWTGEGEDEPGGAGVLGPLLDSVAGDVLDALARLGVERFAVEPGAPYDAARHRPVRTEPVDGPRDGTVVRVLAEGFEQSGRIVRKAEVCVGRASPAGDAEGHNRPETLRAAGPGETMNTSTR</sequence>
<dbReference type="Pfam" id="PF01025">
    <property type="entry name" value="GrpE"/>
    <property type="match status" value="1"/>
</dbReference>
<evidence type="ECO:0000313" key="4">
    <source>
        <dbReference type="Proteomes" id="UP000487268"/>
    </source>
</evidence>
<dbReference type="GO" id="GO:0051087">
    <property type="term" value="F:protein-folding chaperone binding"/>
    <property type="evidence" value="ECO:0007669"/>
    <property type="project" value="InterPro"/>
</dbReference>
<dbReference type="SUPFAM" id="SSF51064">
    <property type="entry name" value="Head domain of nucleotide exchange factor GrpE"/>
    <property type="match status" value="1"/>
</dbReference>
<dbReference type="GO" id="GO:0000774">
    <property type="term" value="F:adenyl-nucleotide exchange factor activity"/>
    <property type="evidence" value="ECO:0007669"/>
    <property type="project" value="InterPro"/>
</dbReference>
<dbReference type="InterPro" id="IPR009012">
    <property type="entry name" value="GrpE_head"/>
</dbReference>
<feature type="region of interest" description="Disordered" evidence="2">
    <location>
        <begin position="1"/>
        <end position="27"/>
    </location>
</feature>
<keyword evidence="1" id="KW-0143">Chaperone</keyword>
<comment type="caution">
    <text evidence="3">The sequence shown here is derived from an EMBL/GenBank/DDBJ whole genome shotgun (WGS) entry which is preliminary data.</text>
</comment>
<dbReference type="RefSeq" id="WP_328595299.1">
    <property type="nucleotide sequence ID" value="NZ_WEGH01000006.1"/>
</dbReference>
<evidence type="ECO:0000313" key="3">
    <source>
        <dbReference type="EMBL" id="MQY09539.1"/>
    </source>
</evidence>
<keyword evidence="4" id="KW-1185">Reference proteome</keyword>
<dbReference type="GO" id="GO:0042803">
    <property type="term" value="F:protein homodimerization activity"/>
    <property type="evidence" value="ECO:0007669"/>
    <property type="project" value="InterPro"/>
</dbReference>